<dbReference type="PANTHER" id="PTHR43156:SF2">
    <property type="entry name" value="STAGE II SPORULATION PROTEIN E"/>
    <property type="match status" value="1"/>
</dbReference>
<dbReference type="InterPro" id="IPR000014">
    <property type="entry name" value="PAS"/>
</dbReference>
<dbReference type="PROSITE" id="PS50801">
    <property type="entry name" value="STAS"/>
    <property type="match status" value="1"/>
</dbReference>
<dbReference type="InterPro" id="IPR036513">
    <property type="entry name" value="STAS_dom_sf"/>
</dbReference>
<sequence length="912" mass="98346">METQDPPPGSGDGGPDLLDVVGRLPVVVWQADVRSGAYSFVSDGCRRLLGYPPASWLADPAFAMSLVHPQDRERYLSLRAHGWNRQDYDLTYRAIAADGRVVWLQELGRVLPGGVVSGVLLDVSGREPEAERQQFLAEFERGLQELEDAEQVMAYAAQRLGDYLGADRCAYAEAEDDEDHFLMSGDHATGLPPLPGRFAMSEFGKGCMRAMRAGLPWVVADSSEDDRLEASDLNAYQVTGIRAVICVPLLRGGRFVAAMAVHQATVRHWTDSEIGLVELIVNRCWESIQRTHAGRALRDSEQRHRLLVERATDAIWMLDRDLGFDEINPAACELLGYSRDELIGTPITDLLENDGSDRWREFVADLGKVWETSDVHHFRRADGTTIALELSIQATPSGVQAIGRDVTERRRREAERELLLQREHDIAETLQQSLLPRELPALPRIAAAARYLPVAAHAQTGGDWYELIALRGSVVALSVGDVVGKGPQAAAVMGQLRSALAVSLLDGHGPAAALQRLDAFAARTEGAPGTTCACLTLDWETGELRWALAGHPPPVVVGGSTATLLPGGGSVLGGPRRARYREETATLKPGTSVLLYTDGLVERRDEHIDEGLRRLCKALADNQSLSPDPLVAAIIDSLLDTGQEDDVAVLGLRLIPQPLRRERTAEPGILRELRAEVIEWSELAGIPAGLYQDLNLALVEAVANSIEHAYPQAAGPVTYSVTRTATGDVEVVVSDRGIWRPEPADNGHRGRGIRLIKALAENATIDQDEHGTTVRFRIAPQTTSAADAAPPVLTGEPSMNASVDGTPGEPILRLTGDLDLTTTATARPALLHRIETADAPELTVDLTGVRYLSSCGIALLLDAAALASGQNTTLTVLTTEGSMPLRILEIAGLTGPGSDALTVETVPMPSSD</sequence>
<evidence type="ECO:0000313" key="4">
    <source>
        <dbReference type="EMBL" id="ANN18898.1"/>
    </source>
</evidence>
<keyword evidence="1" id="KW-0378">Hydrolase</keyword>
<dbReference type="SUPFAM" id="SSF81606">
    <property type="entry name" value="PP2C-like"/>
    <property type="match status" value="1"/>
</dbReference>
<reference evidence="4 5" key="1">
    <citation type="journal article" date="2015" name="Genome Announc.">
        <title>Draft Genome Sequence of Norvancomycin-Producing Strain Amycolatopsis orientalis CPCC200066.</title>
        <authorList>
            <person name="Lei X."/>
            <person name="Yuan F."/>
            <person name="Shi Y."/>
            <person name="Li X."/>
            <person name="Wang L."/>
            <person name="Hong B."/>
        </authorList>
    </citation>
    <scope>NUCLEOTIDE SEQUENCE [LARGE SCALE GENOMIC DNA]</scope>
    <source>
        <strain evidence="4 5">B-37</strain>
    </source>
</reference>
<dbReference type="PROSITE" id="PS50112">
    <property type="entry name" value="PAS"/>
    <property type="match status" value="2"/>
</dbReference>
<dbReference type="InterPro" id="IPR013655">
    <property type="entry name" value="PAS_fold_3"/>
</dbReference>
<dbReference type="SMART" id="SM00086">
    <property type="entry name" value="PAC"/>
    <property type="match status" value="2"/>
</dbReference>
<dbReference type="SMART" id="SM00091">
    <property type="entry name" value="PAS"/>
    <property type="match status" value="2"/>
</dbReference>
<evidence type="ECO:0000259" key="2">
    <source>
        <dbReference type="PROSITE" id="PS50112"/>
    </source>
</evidence>
<dbReference type="Pfam" id="PF13426">
    <property type="entry name" value="PAS_9"/>
    <property type="match status" value="1"/>
</dbReference>
<dbReference type="GO" id="GO:0016791">
    <property type="term" value="F:phosphatase activity"/>
    <property type="evidence" value="ECO:0007669"/>
    <property type="project" value="TreeGrafter"/>
</dbReference>
<proteinExistence type="predicted"/>
<dbReference type="InterPro" id="IPR001610">
    <property type="entry name" value="PAC"/>
</dbReference>
<dbReference type="CDD" id="cd07043">
    <property type="entry name" value="STAS_anti-anti-sigma_factors"/>
    <property type="match status" value="1"/>
</dbReference>
<name>A0A193C3C9_AMYOR</name>
<dbReference type="InterPro" id="IPR036890">
    <property type="entry name" value="HATPase_C_sf"/>
</dbReference>
<organism evidence="4 5">
    <name type="scientific">Amycolatopsis orientalis</name>
    <name type="common">Nocardia orientalis</name>
    <dbReference type="NCBI Taxonomy" id="31958"/>
    <lineage>
        <taxon>Bacteria</taxon>
        <taxon>Bacillati</taxon>
        <taxon>Actinomycetota</taxon>
        <taxon>Actinomycetes</taxon>
        <taxon>Pseudonocardiales</taxon>
        <taxon>Pseudonocardiaceae</taxon>
        <taxon>Amycolatopsis</taxon>
    </lineage>
</organism>
<dbReference type="Pfam" id="PF01590">
    <property type="entry name" value="GAF"/>
    <property type="match status" value="1"/>
</dbReference>
<dbReference type="Gene3D" id="3.30.450.40">
    <property type="match status" value="1"/>
</dbReference>
<dbReference type="InterPro" id="IPR052016">
    <property type="entry name" value="Bact_Sigma-Reg"/>
</dbReference>
<dbReference type="Gene3D" id="3.30.450.20">
    <property type="entry name" value="PAS domain"/>
    <property type="match status" value="2"/>
</dbReference>
<evidence type="ECO:0000259" key="3">
    <source>
        <dbReference type="PROSITE" id="PS50801"/>
    </source>
</evidence>
<protein>
    <submittedName>
        <fullName evidence="4">PAS sensor protein</fullName>
    </submittedName>
</protein>
<dbReference type="InterPro" id="IPR029016">
    <property type="entry name" value="GAF-like_dom_sf"/>
</dbReference>
<dbReference type="SMART" id="SM00065">
    <property type="entry name" value="GAF"/>
    <property type="match status" value="1"/>
</dbReference>
<dbReference type="SUPFAM" id="SSF55874">
    <property type="entry name" value="ATPase domain of HSP90 chaperone/DNA topoisomerase II/histidine kinase"/>
    <property type="match status" value="1"/>
</dbReference>
<dbReference type="CDD" id="cd00130">
    <property type="entry name" value="PAS"/>
    <property type="match status" value="2"/>
</dbReference>
<dbReference type="Pfam" id="PF08447">
    <property type="entry name" value="PAS_3"/>
    <property type="match status" value="1"/>
</dbReference>
<dbReference type="SUPFAM" id="SSF55781">
    <property type="entry name" value="GAF domain-like"/>
    <property type="match status" value="1"/>
</dbReference>
<dbReference type="InterPro" id="IPR001932">
    <property type="entry name" value="PPM-type_phosphatase-like_dom"/>
</dbReference>
<feature type="domain" description="PAS" evidence="2">
    <location>
        <begin position="35"/>
        <end position="73"/>
    </location>
</feature>
<accession>A0A193C3C9</accession>
<dbReference type="Pfam" id="PF13581">
    <property type="entry name" value="HATPase_c_2"/>
    <property type="match status" value="1"/>
</dbReference>
<dbReference type="PANTHER" id="PTHR43156">
    <property type="entry name" value="STAGE II SPORULATION PROTEIN E-RELATED"/>
    <property type="match status" value="1"/>
</dbReference>
<feature type="domain" description="PAS" evidence="2">
    <location>
        <begin position="300"/>
        <end position="354"/>
    </location>
</feature>
<dbReference type="InterPro" id="IPR002645">
    <property type="entry name" value="STAS_dom"/>
</dbReference>
<dbReference type="KEGG" id="aori:SD37_26925"/>
<dbReference type="RefSeq" id="WP_044849920.1">
    <property type="nucleotide sequence ID" value="NZ_CP016174.1"/>
</dbReference>
<dbReference type="Gene3D" id="3.30.750.24">
    <property type="entry name" value="STAS domain"/>
    <property type="match status" value="1"/>
</dbReference>
<dbReference type="Gene3D" id="3.60.40.10">
    <property type="entry name" value="PPM-type phosphatase domain"/>
    <property type="match status" value="1"/>
</dbReference>
<dbReference type="Proteomes" id="UP000093695">
    <property type="component" value="Chromosome"/>
</dbReference>
<dbReference type="SMART" id="SM00331">
    <property type="entry name" value="PP2C_SIG"/>
    <property type="match status" value="1"/>
</dbReference>
<dbReference type="STRING" id="31958.SD37_26925"/>
<feature type="domain" description="STAS" evidence="3">
    <location>
        <begin position="799"/>
        <end position="912"/>
    </location>
</feature>
<evidence type="ECO:0000313" key="5">
    <source>
        <dbReference type="Proteomes" id="UP000093695"/>
    </source>
</evidence>
<dbReference type="Pfam" id="PF13466">
    <property type="entry name" value="STAS_2"/>
    <property type="match status" value="1"/>
</dbReference>
<gene>
    <name evidence="4" type="ORF">SD37_26925</name>
</gene>
<dbReference type="CDD" id="cd16936">
    <property type="entry name" value="HATPase_RsbW-like"/>
    <property type="match status" value="1"/>
</dbReference>
<dbReference type="InterPro" id="IPR035965">
    <property type="entry name" value="PAS-like_dom_sf"/>
</dbReference>
<dbReference type="Pfam" id="PF07228">
    <property type="entry name" value="SpoIIE"/>
    <property type="match status" value="1"/>
</dbReference>
<dbReference type="NCBIfam" id="TIGR00229">
    <property type="entry name" value="sensory_box"/>
    <property type="match status" value="1"/>
</dbReference>
<dbReference type="SUPFAM" id="SSF52091">
    <property type="entry name" value="SpoIIaa-like"/>
    <property type="match status" value="1"/>
</dbReference>
<dbReference type="SUPFAM" id="SSF55785">
    <property type="entry name" value="PYP-like sensor domain (PAS domain)"/>
    <property type="match status" value="2"/>
</dbReference>
<dbReference type="Gene3D" id="3.30.565.10">
    <property type="entry name" value="Histidine kinase-like ATPase, C-terminal domain"/>
    <property type="match status" value="1"/>
</dbReference>
<dbReference type="InterPro" id="IPR003594">
    <property type="entry name" value="HATPase_dom"/>
</dbReference>
<dbReference type="EMBL" id="CP016174">
    <property type="protein sequence ID" value="ANN18898.1"/>
    <property type="molecule type" value="Genomic_DNA"/>
</dbReference>
<dbReference type="InterPro" id="IPR036457">
    <property type="entry name" value="PPM-type-like_dom_sf"/>
</dbReference>
<keyword evidence="5" id="KW-1185">Reference proteome</keyword>
<dbReference type="InterPro" id="IPR058548">
    <property type="entry name" value="MlaB-like_STAS"/>
</dbReference>
<evidence type="ECO:0000256" key="1">
    <source>
        <dbReference type="ARBA" id="ARBA00022801"/>
    </source>
</evidence>
<dbReference type="AlphaFoldDB" id="A0A193C3C9"/>
<dbReference type="InterPro" id="IPR003018">
    <property type="entry name" value="GAF"/>
</dbReference>